<organism evidence="3 4">
    <name type="scientific">Striga hermonthica</name>
    <name type="common">Purple witchweed</name>
    <name type="synonym">Buchnera hermonthica</name>
    <dbReference type="NCBI Taxonomy" id="68872"/>
    <lineage>
        <taxon>Eukaryota</taxon>
        <taxon>Viridiplantae</taxon>
        <taxon>Streptophyta</taxon>
        <taxon>Embryophyta</taxon>
        <taxon>Tracheophyta</taxon>
        <taxon>Spermatophyta</taxon>
        <taxon>Magnoliopsida</taxon>
        <taxon>eudicotyledons</taxon>
        <taxon>Gunneridae</taxon>
        <taxon>Pentapetalae</taxon>
        <taxon>asterids</taxon>
        <taxon>lamiids</taxon>
        <taxon>Lamiales</taxon>
        <taxon>Orobanchaceae</taxon>
        <taxon>Buchnereae</taxon>
        <taxon>Striga</taxon>
    </lineage>
</organism>
<dbReference type="EMBL" id="CACSLK010027840">
    <property type="protein sequence ID" value="CAA0833642.1"/>
    <property type="molecule type" value="Genomic_DNA"/>
</dbReference>
<evidence type="ECO:0000313" key="4">
    <source>
        <dbReference type="Proteomes" id="UP001153555"/>
    </source>
</evidence>
<feature type="region of interest" description="Disordered" evidence="1">
    <location>
        <begin position="1"/>
        <end position="20"/>
    </location>
</feature>
<keyword evidence="4" id="KW-1185">Reference proteome</keyword>
<accession>A0A9N7NQQ8</accession>
<dbReference type="SUPFAM" id="SSF54236">
    <property type="entry name" value="Ubiquitin-like"/>
    <property type="match status" value="1"/>
</dbReference>
<sequence length="77" mass="8521">MPIANGDVTSEGDSHASLNLKVASPDDGDVYFRIKNTTKLKKLMQAYCDRQSLDRNSVVFTFNGRRLGGDQTSQQVL</sequence>
<dbReference type="Pfam" id="PF11976">
    <property type="entry name" value="Rad60-SLD"/>
    <property type="match status" value="1"/>
</dbReference>
<dbReference type="OrthoDB" id="442921at2759"/>
<evidence type="ECO:0000256" key="1">
    <source>
        <dbReference type="SAM" id="MobiDB-lite"/>
    </source>
</evidence>
<dbReference type="PANTHER" id="PTHR10562">
    <property type="entry name" value="SMALL UBIQUITIN-RELATED MODIFIER"/>
    <property type="match status" value="1"/>
</dbReference>
<dbReference type="InterPro" id="IPR022617">
    <property type="entry name" value="Rad60/SUMO-like_dom"/>
</dbReference>
<protein>
    <submittedName>
        <fullName evidence="3">Small ubiquitin-related modifier 1</fullName>
    </submittedName>
</protein>
<feature type="domain" description="Rad60/SUMO-like" evidence="2">
    <location>
        <begin position="18"/>
        <end position="75"/>
    </location>
</feature>
<dbReference type="Proteomes" id="UP001153555">
    <property type="component" value="Unassembled WGS sequence"/>
</dbReference>
<dbReference type="InterPro" id="IPR029071">
    <property type="entry name" value="Ubiquitin-like_domsf"/>
</dbReference>
<dbReference type="Gene3D" id="3.10.20.90">
    <property type="entry name" value="Phosphatidylinositol 3-kinase Catalytic Subunit, Chain A, domain 1"/>
    <property type="match status" value="1"/>
</dbReference>
<dbReference type="AlphaFoldDB" id="A0A9N7NQQ8"/>
<name>A0A9N7NQQ8_STRHE</name>
<evidence type="ECO:0000259" key="2">
    <source>
        <dbReference type="Pfam" id="PF11976"/>
    </source>
</evidence>
<reference evidence="3" key="1">
    <citation type="submission" date="2019-12" db="EMBL/GenBank/DDBJ databases">
        <authorList>
            <person name="Scholes J."/>
        </authorList>
    </citation>
    <scope>NUCLEOTIDE SEQUENCE</scope>
</reference>
<gene>
    <name evidence="3" type="ORF">SHERM_28900</name>
</gene>
<comment type="caution">
    <text evidence="3">The sequence shown here is derived from an EMBL/GenBank/DDBJ whole genome shotgun (WGS) entry which is preliminary data.</text>
</comment>
<evidence type="ECO:0000313" key="3">
    <source>
        <dbReference type="EMBL" id="CAA0833642.1"/>
    </source>
</evidence>
<proteinExistence type="predicted"/>